<dbReference type="EC" id="4.1.99.22" evidence="1 12"/>
<gene>
    <name evidence="12 15" type="primary">moaA</name>
    <name evidence="14" type="ORF">FHS52_002478</name>
    <name evidence="15" type="ORF">GRI59_07275</name>
</gene>
<dbReference type="UniPathway" id="UPA00344"/>
<evidence type="ECO:0000313" key="15">
    <source>
        <dbReference type="EMBL" id="MXP38413.1"/>
    </source>
</evidence>
<reference evidence="15 16" key="1">
    <citation type="submission" date="2019-12" db="EMBL/GenBank/DDBJ databases">
        <title>Genomic-based taxomic classification of the family Erythrobacteraceae.</title>
        <authorList>
            <person name="Xu L."/>
        </authorList>
    </citation>
    <scope>NUCLEOTIDE SEQUENCE [LARGE SCALE GENOMIC DNA]</scope>
    <source>
        <strain evidence="15 16">JCM 10282</strain>
    </source>
</reference>
<evidence type="ECO:0000256" key="2">
    <source>
        <dbReference type="ARBA" id="ARBA00022485"/>
    </source>
</evidence>
<dbReference type="Gene3D" id="3.20.20.70">
    <property type="entry name" value="Aldolase class I"/>
    <property type="match status" value="1"/>
</dbReference>
<keyword evidence="2 12" id="KW-0004">4Fe-4S</keyword>
<feature type="binding site" evidence="12">
    <location>
        <position position="51"/>
    </location>
    <ligand>
        <name>[4Fe-4S] cluster</name>
        <dbReference type="ChEBI" id="CHEBI:49883"/>
        <label>1</label>
        <note>4Fe-4S-S-AdoMet</note>
    </ligand>
</feature>
<keyword evidence="5 12" id="KW-0547">Nucleotide-binding</keyword>
<keyword evidence="3 12" id="KW-0949">S-adenosyl-L-methionine</keyword>
<keyword evidence="8 12" id="KW-0342">GTP-binding</keyword>
<dbReference type="HAMAP" id="MF_01225_B">
    <property type="entry name" value="MoaA_B"/>
    <property type="match status" value="1"/>
</dbReference>
<evidence type="ECO:0000256" key="11">
    <source>
        <dbReference type="ARBA" id="ARBA00048697"/>
    </source>
</evidence>
<reference evidence="14 17" key="2">
    <citation type="submission" date="2020-08" db="EMBL/GenBank/DDBJ databases">
        <title>Genomic Encyclopedia of Type Strains, Phase IV (KMG-IV): sequencing the most valuable type-strain genomes for metagenomic binning, comparative biology and taxonomic classification.</title>
        <authorList>
            <person name="Goeker M."/>
        </authorList>
    </citation>
    <scope>NUCLEOTIDE SEQUENCE [LARGE SCALE GENOMIC DNA]</scope>
    <source>
        <strain evidence="14 17">DSM 8510</strain>
    </source>
</reference>
<dbReference type="InterPro" id="IPR010505">
    <property type="entry name" value="MoaA_twitch"/>
</dbReference>
<feature type="binding site" evidence="12">
    <location>
        <position position="53"/>
    </location>
    <ligand>
        <name>S-adenosyl-L-methionine</name>
        <dbReference type="ChEBI" id="CHEBI:59789"/>
    </ligand>
</feature>
<dbReference type="SFLD" id="SFLDG01386">
    <property type="entry name" value="main_SPASM_domain-containing"/>
    <property type="match status" value="1"/>
</dbReference>
<feature type="binding site" evidence="12">
    <location>
        <position position="54"/>
    </location>
    <ligand>
        <name>[4Fe-4S] cluster</name>
        <dbReference type="ChEBI" id="CHEBI:49883"/>
        <label>1</label>
        <note>4Fe-4S-S-AdoMet</note>
    </ligand>
</feature>
<feature type="binding site" evidence="12">
    <location>
        <begin position="284"/>
        <end position="286"/>
    </location>
    <ligand>
        <name>GTP</name>
        <dbReference type="ChEBI" id="CHEBI:37565"/>
    </ligand>
</feature>
<evidence type="ECO:0000313" key="16">
    <source>
        <dbReference type="Proteomes" id="UP000430021"/>
    </source>
</evidence>
<comment type="caution">
    <text evidence="15">The sequence shown here is derived from an EMBL/GenBank/DDBJ whole genome shotgun (WGS) entry which is preliminary data.</text>
</comment>
<accession>A0A6I4ULW8</accession>
<dbReference type="InterPro" id="IPR050105">
    <property type="entry name" value="MoCo_biosynth_MoaA/MoaC"/>
</dbReference>
<keyword evidence="7 12" id="KW-0411">Iron-sulfur</keyword>
<comment type="cofactor">
    <cofactor evidence="12">
        <name>[4Fe-4S] cluster</name>
        <dbReference type="ChEBI" id="CHEBI:49883"/>
    </cofactor>
    <text evidence="12">Binds 2 [4Fe-4S] clusters. Binds 1 [4Fe-4S] cluster coordinated with 3 cysteines and an exchangeable S-adenosyl-L-methionine and 1 [4Fe-4S] cluster coordinated with 3 cysteines and the GTP-derived substrate.</text>
</comment>
<dbReference type="InterPro" id="IPR007197">
    <property type="entry name" value="rSAM"/>
</dbReference>
<dbReference type="GO" id="GO:0006777">
    <property type="term" value="P:Mo-molybdopterin cofactor biosynthetic process"/>
    <property type="evidence" value="ECO:0007669"/>
    <property type="project" value="UniProtKB-UniRule"/>
</dbReference>
<comment type="catalytic activity">
    <reaction evidence="11 12">
        <text>GTP + AH2 + S-adenosyl-L-methionine = (8S)-3',8-cyclo-7,8-dihydroguanosine 5'-triphosphate + 5'-deoxyadenosine + L-methionine + A + H(+)</text>
        <dbReference type="Rhea" id="RHEA:49576"/>
        <dbReference type="ChEBI" id="CHEBI:13193"/>
        <dbReference type="ChEBI" id="CHEBI:15378"/>
        <dbReference type="ChEBI" id="CHEBI:17319"/>
        <dbReference type="ChEBI" id="CHEBI:17499"/>
        <dbReference type="ChEBI" id="CHEBI:37565"/>
        <dbReference type="ChEBI" id="CHEBI:57844"/>
        <dbReference type="ChEBI" id="CHEBI:59789"/>
        <dbReference type="ChEBI" id="CHEBI:131766"/>
        <dbReference type="EC" id="4.1.99.22"/>
    </reaction>
</comment>
<comment type="subunit">
    <text evidence="12">Monomer and homodimer.</text>
</comment>
<evidence type="ECO:0000256" key="1">
    <source>
        <dbReference type="ARBA" id="ARBA00012167"/>
    </source>
</evidence>
<sequence>MNDNVPRNPPRKPDLIVLRDAAESPPPLIDSFQRRITYLRLSVTDRCDLRCSYCMPERMTFLPKKDVLSLEELYDLATGFIARGVTKIRITGGEPLVRRDIIDLFTALGRRLGHDLAELTLTTNGTQLAEHAEALAKAGVRRVNVSLDTLDRAKFSELTRRDALPQVLEGIAAAKAAGLKVKLNAVALKGVNEGELPDLIAWGHAQGHDVTLIEVMPLGDVEEERLDQYLPLDDVRAALEQRWELKDMAFSTGGPARYVEVAETGGRLGLITPHTNNFCSGCNRLRVTATGQLYPCLGGGERVDLRAALRSDAPEENLAAALNEALRIKPEKHHFRMDARGADPATARHMSMTGG</sequence>
<comment type="pathway">
    <text evidence="12">Cofactor biosynthesis; molybdopterin biosynthesis.</text>
</comment>
<dbReference type="Pfam" id="PF04055">
    <property type="entry name" value="Radical_SAM"/>
    <property type="match status" value="1"/>
</dbReference>
<dbReference type="InterPro" id="IPR040064">
    <property type="entry name" value="MoaA-like"/>
</dbReference>
<feature type="binding site" evidence="12">
    <location>
        <position position="182"/>
    </location>
    <ligand>
        <name>GTP</name>
        <dbReference type="ChEBI" id="CHEBI:37565"/>
    </ligand>
</feature>
<feature type="binding site" evidence="12">
    <location>
        <position position="93"/>
    </location>
    <ligand>
        <name>S-adenosyl-L-methionine</name>
        <dbReference type="ChEBI" id="CHEBI:59789"/>
    </ligand>
</feature>
<dbReference type="Proteomes" id="UP000548685">
    <property type="component" value="Unassembled WGS sequence"/>
</dbReference>
<dbReference type="PANTHER" id="PTHR22960:SF0">
    <property type="entry name" value="MOLYBDENUM COFACTOR BIOSYNTHESIS PROTEIN 1"/>
    <property type="match status" value="1"/>
</dbReference>
<evidence type="ECO:0000256" key="4">
    <source>
        <dbReference type="ARBA" id="ARBA00022723"/>
    </source>
</evidence>
<proteinExistence type="inferred from homology"/>
<dbReference type="SFLD" id="SFLDG01383">
    <property type="entry name" value="cyclic_pyranopterin_phosphate"/>
    <property type="match status" value="1"/>
</dbReference>
<feature type="binding site" evidence="12">
    <location>
        <position position="296"/>
    </location>
    <ligand>
        <name>[4Fe-4S] cluster</name>
        <dbReference type="ChEBI" id="CHEBI:49883"/>
        <label>2</label>
        <note>4Fe-4S-substrate</note>
    </ligand>
</feature>
<dbReference type="SFLD" id="SFLDG01067">
    <property type="entry name" value="SPASM/twitch_domain_containing"/>
    <property type="match status" value="1"/>
</dbReference>
<dbReference type="GO" id="GO:1904047">
    <property type="term" value="F:S-adenosyl-L-methionine binding"/>
    <property type="evidence" value="ECO:0007669"/>
    <property type="project" value="UniProtKB-UniRule"/>
</dbReference>
<evidence type="ECO:0000313" key="14">
    <source>
        <dbReference type="EMBL" id="MBB3776509.1"/>
    </source>
</evidence>
<feature type="binding site" evidence="12">
    <location>
        <position position="47"/>
    </location>
    <ligand>
        <name>[4Fe-4S] cluster</name>
        <dbReference type="ChEBI" id="CHEBI:49883"/>
        <label>1</label>
        <note>4Fe-4S-S-AdoMet</note>
    </ligand>
</feature>
<dbReference type="PANTHER" id="PTHR22960">
    <property type="entry name" value="MOLYBDOPTERIN COFACTOR SYNTHESIS PROTEIN A"/>
    <property type="match status" value="1"/>
</dbReference>
<feature type="domain" description="Radical SAM core" evidence="13">
    <location>
        <begin position="31"/>
        <end position="255"/>
    </location>
</feature>
<dbReference type="InterPro" id="IPR006638">
    <property type="entry name" value="Elp3/MiaA/NifB-like_rSAM"/>
</dbReference>
<dbReference type="CDD" id="cd01335">
    <property type="entry name" value="Radical_SAM"/>
    <property type="match status" value="1"/>
</dbReference>
<dbReference type="Pfam" id="PF06463">
    <property type="entry name" value="Mob_synth_C"/>
    <property type="match status" value="1"/>
</dbReference>
<dbReference type="AlphaFoldDB" id="A0A6I4ULW8"/>
<dbReference type="EMBL" id="JACICE010000002">
    <property type="protein sequence ID" value="MBB3776509.1"/>
    <property type="molecule type" value="Genomic_DNA"/>
</dbReference>
<dbReference type="PROSITE" id="PS01305">
    <property type="entry name" value="MOAA_NIFB_PQQE"/>
    <property type="match status" value="1"/>
</dbReference>
<keyword evidence="6 12" id="KW-0408">Iron</keyword>
<feature type="binding site" evidence="12">
    <location>
        <position position="40"/>
    </location>
    <ligand>
        <name>GTP</name>
        <dbReference type="ChEBI" id="CHEBI:37565"/>
    </ligand>
</feature>
<evidence type="ECO:0000256" key="8">
    <source>
        <dbReference type="ARBA" id="ARBA00023134"/>
    </source>
</evidence>
<feature type="binding site" evidence="12">
    <location>
        <position position="89"/>
    </location>
    <ligand>
        <name>GTP</name>
        <dbReference type="ChEBI" id="CHEBI:37565"/>
    </ligand>
</feature>
<dbReference type="InterPro" id="IPR013785">
    <property type="entry name" value="Aldolase_TIM"/>
</dbReference>
<comment type="similarity">
    <text evidence="12">Belongs to the radical SAM superfamily. MoaA family.</text>
</comment>
<dbReference type="InterPro" id="IPR058240">
    <property type="entry name" value="rSAM_sf"/>
</dbReference>
<dbReference type="SMART" id="SM00729">
    <property type="entry name" value="Elp3"/>
    <property type="match status" value="1"/>
</dbReference>
<feature type="binding site" evidence="12">
    <location>
        <position position="122"/>
    </location>
    <ligand>
        <name>GTP</name>
        <dbReference type="ChEBI" id="CHEBI:37565"/>
    </ligand>
</feature>
<keyword evidence="10 12" id="KW-0456">Lyase</keyword>
<keyword evidence="9 12" id="KW-0501">Molybdenum cofactor biosynthesis</keyword>
<dbReference type="GO" id="GO:0061798">
    <property type="term" value="F:GTP 3',8'-cyclase activity"/>
    <property type="evidence" value="ECO:0007669"/>
    <property type="project" value="UniProtKB-UniRule"/>
</dbReference>
<evidence type="ECO:0000313" key="17">
    <source>
        <dbReference type="Proteomes" id="UP000548685"/>
    </source>
</evidence>
<dbReference type="GO" id="GO:0061799">
    <property type="term" value="F:cyclic pyranopterin monophosphate synthase activity"/>
    <property type="evidence" value="ECO:0007669"/>
    <property type="project" value="TreeGrafter"/>
</dbReference>
<dbReference type="NCBIfam" id="TIGR02666">
    <property type="entry name" value="moaA"/>
    <property type="match status" value="1"/>
</dbReference>
<feature type="binding site" evidence="12">
    <location>
        <position position="146"/>
    </location>
    <ligand>
        <name>S-adenosyl-L-methionine</name>
        <dbReference type="ChEBI" id="CHEBI:59789"/>
    </ligand>
</feature>
<dbReference type="InterPro" id="IPR000385">
    <property type="entry name" value="MoaA_NifB_PqqE_Fe-S-bd_CS"/>
</dbReference>
<dbReference type="RefSeq" id="WP_160760573.1">
    <property type="nucleotide sequence ID" value="NZ_BAAADZ010000010.1"/>
</dbReference>
<feature type="binding site" evidence="12">
    <location>
        <position position="279"/>
    </location>
    <ligand>
        <name>[4Fe-4S] cluster</name>
        <dbReference type="ChEBI" id="CHEBI:49883"/>
        <label>2</label>
        <note>4Fe-4S-substrate</note>
    </ligand>
</feature>
<dbReference type="InterPro" id="IPR013483">
    <property type="entry name" value="MoaA"/>
</dbReference>
<evidence type="ECO:0000256" key="10">
    <source>
        <dbReference type="ARBA" id="ARBA00023239"/>
    </source>
</evidence>
<organism evidence="15 16">
    <name type="scientific">Erythrobacter ramosus</name>
    <dbReference type="NCBI Taxonomy" id="35811"/>
    <lineage>
        <taxon>Bacteria</taxon>
        <taxon>Pseudomonadati</taxon>
        <taxon>Pseudomonadota</taxon>
        <taxon>Alphaproteobacteria</taxon>
        <taxon>Sphingomonadales</taxon>
        <taxon>Erythrobacteraceae</taxon>
        <taxon>Erythrobacter/Porphyrobacter group</taxon>
        <taxon>Erythrobacter</taxon>
    </lineage>
</organism>
<dbReference type="SUPFAM" id="SSF102114">
    <property type="entry name" value="Radical SAM enzymes"/>
    <property type="match status" value="1"/>
</dbReference>
<dbReference type="GO" id="GO:0005525">
    <property type="term" value="F:GTP binding"/>
    <property type="evidence" value="ECO:0007669"/>
    <property type="project" value="UniProtKB-UniRule"/>
</dbReference>
<feature type="binding site" evidence="12">
    <location>
        <position position="282"/>
    </location>
    <ligand>
        <name>[4Fe-4S] cluster</name>
        <dbReference type="ChEBI" id="CHEBI:49883"/>
        <label>2</label>
        <note>4Fe-4S-substrate</note>
    </ligand>
</feature>
<evidence type="ECO:0000256" key="3">
    <source>
        <dbReference type="ARBA" id="ARBA00022691"/>
    </source>
</evidence>
<evidence type="ECO:0000256" key="7">
    <source>
        <dbReference type="ARBA" id="ARBA00023014"/>
    </source>
</evidence>
<dbReference type="Proteomes" id="UP000430021">
    <property type="component" value="Unassembled WGS sequence"/>
</dbReference>
<name>A0A6I4ULW8_9SPHN</name>
<keyword evidence="17" id="KW-1185">Reference proteome</keyword>
<protein>
    <recommendedName>
        <fullName evidence="1 12">GTP 3',8-cyclase</fullName>
        <ecNumber evidence="1 12">4.1.99.22</ecNumber>
    </recommendedName>
    <alternativeName>
        <fullName evidence="12">Molybdenum cofactor biosynthesis protein A</fullName>
    </alternativeName>
</protein>
<dbReference type="CDD" id="cd21117">
    <property type="entry name" value="Twitch_MoaA"/>
    <property type="match status" value="1"/>
</dbReference>
<evidence type="ECO:0000259" key="13">
    <source>
        <dbReference type="PROSITE" id="PS51918"/>
    </source>
</evidence>
<evidence type="ECO:0000256" key="12">
    <source>
        <dbReference type="HAMAP-Rule" id="MF_01225"/>
    </source>
</evidence>
<evidence type="ECO:0000256" key="5">
    <source>
        <dbReference type="ARBA" id="ARBA00022741"/>
    </source>
</evidence>
<dbReference type="PROSITE" id="PS51918">
    <property type="entry name" value="RADICAL_SAM"/>
    <property type="match status" value="1"/>
</dbReference>
<dbReference type="EMBL" id="WTYB01000002">
    <property type="protein sequence ID" value="MXP38413.1"/>
    <property type="molecule type" value="Genomic_DNA"/>
</dbReference>
<keyword evidence="4 12" id="KW-0479">Metal-binding</keyword>
<evidence type="ECO:0000256" key="9">
    <source>
        <dbReference type="ARBA" id="ARBA00023150"/>
    </source>
</evidence>
<dbReference type="GO" id="GO:0046872">
    <property type="term" value="F:metal ion binding"/>
    <property type="evidence" value="ECO:0007669"/>
    <property type="project" value="UniProtKB-KW"/>
</dbReference>
<evidence type="ECO:0000256" key="6">
    <source>
        <dbReference type="ARBA" id="ARBA00023004"/>
    </source>
</evidence>
<comment type="function">
    <text evidence="12">Catalyzes the cyclization of GTP to (8S)-3',8-cyclo-7,8-dihydroguanosine 5'-triphosphate.</text>
</comment>
<feature type="binding site" evidence="12">
    <location>
        <position position="216"/>
    </location>
    <ligand>
        <name>S-adenosyl-L-methionine</name>
        <dbReference type="ChEBI" id="CHEBI:59789"/>
    </ligand>
</feature>
<dbReference type="GO" id="GO:0051539">
    <property type="term" value="F:4 iron, 4 sulfur cluster binding"/>
    <property type="evidence" value="ECO:0007669"/>
    <property type="project" value="UniProtKB-UniRule"/>
</dbReference>
<dbReference type="OrthoDB" id="9763993at2"/>
<dbReference type="SFLD" id="SFLDS00029">
    <property type="entry name" value="Radical_SAM"/>
    <property type="match status" value="1"/>
</dbReference>